<reference evidence="3" key="1">
    <citation type="submission" date="2016-11" db="EMBL/GenBank/DDBJ databases">
        <authorList>
            <person name="Varghese N."/>
            <person name="Submissions S."/>
        </authorList>
    </citation>
    <scope>NUCLEOTIDE SEQUENCE [LARGE SCALE GENOMIC DNA]</scope>
    <source>
        <strain evidence="3">DSM 100564</strain>
    </source>
</reference>
<accession>A0A1M6SXN9</accession>
<feature type="compositionally biased region" description="Acidic residues" evidence="1">
    <location>
        <begin position="241"/>
        <end position="256"/>
    </location>
</feature>
<protein>
    <submittedName>
        <fullName evidence="2">Uncharacterized protein</fullName>
    </submittedName>
</protein>
<organism evidence="2 3">
    <name type="scientific">Shimia gijangensis</name>
    <dbReference type="NCBI Taxonomy" id="1470563"/>
    <lineage>
        <taxon>Bacteria</taxon>
        <taxon>Pseudomonadati</taxon>
        <taxon>Pseudomonadota</taxon>
        <taxon>Alphaproteobacteria</taxon>
        <taxon>Rhodobacterales</taxon>
        <taxon>Roseobacteraceae</taxon>
    </lineage>
</organism>
<dbReference type="Proteomes" id="UP000183982">
    <property type="component" value="Unassembled WGS sequence"/>
</dbReference>
<evidence type="ECO:0000313" key="3">
    <source>
        <dbReference type="Proteomes" id="UP000183982"/>
    </source>
</evidence>
<feature type="region of interest" description="Disordered" evidence="1">
    <location>
        <begin position="216"/>
        <end position="256"/>
    </location>
</feature>
<dbReference type="EMBL" id="FQZQ01000033">
    <property type="protein sequence ID" value="SHK49427.1"/>
    <property type="molecule type" value="Genomic_DNA"/>
</dbReference>
<sequence>MTKQSEAKTNTKMLRAEIKRLHNQRVVWQEGVYKRSNEALYEILEGCHTLLVQLRAELKLRKQLNEALEKEGFEVRSNTSIELKVVRAIFGAENNRIHAYTRVLQVAKKELPKNWTLKEWIEERDGVEEVRRTPKTGPSLAEKAKERRSKAEAVLYDTDAIGSRFKPSDNLQPLEGGDYGFSVALVRVDGDGKAAIVFGSNKNALVKAVLTEAGKQIEDDAGSADVPSKQSKKRKERDAVLDAEDQDFDADIDLAA</sequence>
<dbReference type="AlphaFoldDB" id="A0A1M6SXN9"/>
<keyword evidence="3" id="KW-1185">Reference proteome</keyword>
<name>A0A1M6SXN9_9RHOB</name>
<gene>
    <name evidence="2" type="ORF">SAMN05444000_13310</name>
</gene>
<dbReference type="STRING" id="1470563.SAMN05444000_13310"/>
<proteinExistence type="predicted"/>
<evidence type="ECO:0000256" key="1">
    <source>
        <dbReference type="SAM" id="MobiDB-lite"/>
    </source>
</evidence>
<evidence type="ECO:0000313" key="2">
    <source>
        <dbReference type="EMBL" id="SHK49427.1"/>
    </source>
</evidence>